<dbReference type="SUPFAM" id="SSF52540">
    <property type="entry name" value="P-loop containing nucleoside triphosphate hydrolases"/>
    <property type="match status" value="1"/>
</dbReference>
<gene>
    <name evidence="1" type="ORF">H8S23_04020</name>
</gene>
<organism evidence="1 2">
    <name type="scientific">Anaerofilum hominis</name>
    <dbReference type="NCBI Taxonomy" id="2763016"/>
    <lineage>
        <taxon>Bacteria</taxon>
        <taxon>Bacillati</taxon>
        <taxon>Bacillota</taxon>
        <taxon>Clostridia</taxon>
        <taxon>Eubacteriales</taxon>
        <taxon>Oscillospiraceae</taxon>
        <taxon>Anaerofilum</taxon>
    </lineage>
</organism>
<proteinExistence type="predicted"/>
<name>A0A923I5F9_9FIRM</name>
<dbReference type="GO" id="GO:0016301">
    <property type="term" value="F:kinase activity"/>
    <property type="evidence" value="ECO:0007669"/>
    <property type="project" value="UniProtKB-KW"/>
</dbReference>
<evidence type="ECO:0000313" key="2">
    <source>
        <dbReference type="Proteomes" id="UP000659630"/>
    </source>
</evidence>
<dbReference type="EMBL" id="JACONZ010000001">
    <property type="protein sequence ID" value="MBC5580666.1"/>
    <property type="molecule type" value="Genomic_DNA"/>
</dbReference>
<keyword evidence="1" id="KW-0418">Kinase</keyword>
<reference evidence="1" key="1">
    <citation type="submission" date="2020-08" db="EMBL/GenBank/DDBJ databases">
        <title>Genome public.</title>
        <authorList>
            <person name="Liu C."/>
            <person name="Sun Q."/>
        </authorList>
    </citation>
    <scope>NUCLEOTIDE SEQUENCE</scope>
    <source>
        <strain evidence="1">BX8</strain>
    </source>
</reference>
<protein>
    <submittedName>
        <fullName evidence="1">Cytidylate kinase-like family protein</fullName>
    </submittedName>
</protein>
<dbReference type="Pfam" id="PF13189">
    <property type="entry name" value="Cytidylate_kin2"/>
    <property type="match status" value="1"/>
</dbReference>
<comment type="caution">
    <text evidence="1">The sequence shown here is derived from an EMBL/GenBank/DDBJ whole genome shotgun (WGS) entry which is preliminary data.</text>
</comment>
<dbReference type="Proteomes" id="UP000659630">
    <property type="component" value="Unassembled WGS sequence"/>
</dbReference>
<dbReference type="Gene3D" id="3.40.50.300">
    <property type="entry name" value="P-loop containing nucleotide triphosphate hydrolases"/>
    <property type="match status" value="1"/>
</dbReference>
<evidence type="ECO:0000313" key="1">
    <source>
        <dbReference type="EMBL" id="MBC5580666.1"/>
    </source>
</evidence>
<keyword evidence="1" id="KW-0808">Transferase</keyword>
<dbReference type="RefSeq" id="WP_186887004.1">
    <property type="nucleotide sequence ID" value="NZ_JACONZ010000001.1"/>
</dbReference>
<dbReference type="AlphaFoldDB" id="A0A923I5F9"/>
<accession>A0A923I5F9</accession>
<keyword evidence="2" id="KW-1185">Reference proteome</keyword>
<dbReference type="InterPro" id="IPR027417">
    <property type="entry name" value="P-loop_NTPase"/>
</dbReference>
<sequence>MSKRVITISREFGSGGRAIGKMVADKLGVKFYDRELIQLVAKESGFALDFVEETGEYSSTSSLLYNLSVGGIYTQGAFSPETLPPADKVQILQNNIIRELAEKEPCVIVGRSADYILRERTDCLNVFIHADMAHKVKRAVELYNISPKSPEKILAKKDKARASQYRRYTDQVWGMADNYHLTLDSGVFGLEKCCDIIVALAR</sequence>